<dbReference type="Proteomes" id="UP001594351">
    <property type="component" value="Unassembled WGS sequence"/>
</dbReference>
<dbReference type="PANTHER" id="PTHR42983:SF1">
    <property type="entry name" value="IRON-MOLYBDENUM PROTEIN"/>
    <property type="match status" value="1"/>
</dbReference>
<dbReference type="Gene3D" id="3.30.420.130">
    <property type="entry name" value="Dinitrogenase iron-molybdenum cofactor biosynthesis domain"/>
    <property type="match status" value="1"/>
</dbReference>
<reference evidence="2 3" key="1">
    <citation type="submission" date="2024-09" db="EMBL/GenBank/DDBJ databases">
        <title>Laminarin stimulates single cell rates of sulfate reduction while oxygen inhibits transcriptomic activity in coastal marine sediment.</title>
        <authorList>
            <person name="Lindsay M."/>
            <person name="Orcutt B."/>
            <person name="Emerson D."/>
            <person name="Stepanauskas R."/>
            <person name="D'Angelo T."/>
        </authorList>
    </citation>
    <scope>NUCLEOTIDE SEQUENCE [LARGE SCALE GENOMIC DNA]</scope>
    <source>
        <strain evidence="2">SAG AM-311-K15</strain>
    </source>
</reference>
<dbReference type="CDD" id="cd00851">
    <property type="entry name" value="MTH1175"/>
    <property type="match status" value="1"/>
</dbReference>
<accession>A0ABV6YZA1</accession>
<feature type="domain" description="Dinitrogenase iron-molybdenum cofactor biosynthesis" evidence="1">
    <location>
        <begin position="13"/>
        <end position="102"/>
    </location>
</feature>
<dbReference type="InterPro" id="IPR033913">
    <property type="entry name" value="MTH1175_dom"/>
</dbReference>
<organism evidence="2 3">
    <name type="scientific">candidate division CSSED10-310 bacterium</name>
    <dbReference type="NCBI Taxonomy" id="2855610"/>
    <lineage>
        <taxon>Bacteria</taxon>
        <taxon>Bacteria division CSSED10-310</taxon>
    </lineage>
</organism>
<dbReference type="InterPro" id="IPR003731">
    <property type="entry name" value="Di-Nase_FeMo-co_biosynth"/>
</dbReference>
<evidence type="ECO:0000313" key="2">
    <source>
        <dbReference type="EMBL" id="MFC1851529.1"/>
    </source>
</evidence>
<dbReference type="EMBL" id="JBHPBY010000197">
    <property type="protein sequence ID" value="MFC1851529.1"/>
    <property type="molecule type" value="Genomic_DNA"/>
</dbReference>
<name>A0ABV6YZA1_UNCC1</name>
<proteinExistence type="predicted"/>
<dbReference type="Pfam" id="PF02579">
    <property type="entry name" value="Nitro_FeMo-Co"/>
    <property type="match status" value="1"/>
</dbReference>
<evidence type="ECO:0000313" key="3">
    <source>
        <dbReference type="Proteomes" id="UP001594351"/>
    </source>
</evidence>
<dbReference type="PANTHER" id="PTHR42983">
    <property type="entry name" value="DINITROGENASE IRON-MOLYBDENUM COFACTOR PROTEIN-RELATED"/>
    <property type="match status" value="1"/>
</dbReference>
<dbReference type="InterPro" id="IPR036105">
    <property type="entry name" value="DiNase_FeMo-co_biosyn_sf"/>
</dbReference>
<dbReference type="SUPFAM" id="SSF53146">
    <property type="entry name" value="Nitrogenase accessory factor-like"/>
    <property type="match status" value="1"/>
</dbReference>
<protein>
    <submittedName>
        <fullName evidence="2">NifB/NifX family molybdenum-iron cluster-binding protein</fullName>
    </submittedName>
</protein>
<evidence type="ECO:0000259" key="1">
    <source>
        <dbReference type="Pfam" id="PF02579"/>
    </source>
</evidence>
<gene>
    <name evidence="2" type="ORF">ACFL27_15140</name>
</gene>
<keyword evidence="3" id="KW-1185">Reference proteome</keyword>
<sequence>MKIAITSNRHTLDDVVSARFGRCAYFLIVDSETMLCEPIPNPNINQGGGAGIQSAQLLASKEVEVVLTGNCGPNAFRVFGEAGIQVITGVSGKVRQAVELYKSGTLSPAATPNVQGHFGMNTGGGMGRGQGMGRGRRFQ</sequence>
<comment type="caution">
    <text evidence="2">The sequence shown here is derived from an EMBL/GenBank/DDBJ whole genome shotgun (WGS) entry which is preliminary data.</text>
</comment>